<dbReference type="AlphaFoldDB" id="A0A6H5ISC8"/>
<dbReference type="EMBL" id="CADCXV010001027">
    <property type="protein sequence ID" value="CAB0040460.1"/>
    <property type="molecule type" value="Genomic_DNA"/>
</dbReference>
<keyword evidence="3" id="KW-1185">Reference proteome</keyword>
<protein>
    <submittedName>
        <fullName evidence="2">Uncharacterized protein</fullName>
    </submittedName>
</protein>
<evidence type="ECO:0000256" key="1">
    <source>
        <dbReference type="SAM" id="MobiDB-lite"/>
    </source>
</evidence>
<feature type="compositionally biased region" description="Low complexity" evidence="1">
    <location>
        <begin position="102"/>
        <end position="115"/>
    </location>
</feature>
<reference evidence="2 3" key="1">
    <citation type="submission" date="2020-02" db="EMBL/GenBank/DDBJ databases">
        <authorList>
            <person name="Ferguson B K."/>
        </authorList>
    </citation>
    <scope>NUCLEOTIDE SEQUENCE [LARGE SCALE GENOMIC DNA]</scope>
</reference>
<proteinExistence type="predicted"/>
<organism evidence="2 3">
    <name type="scientific">Trichogramma brassicae</name>
    <dbReference type="NCBI Taxonomy" id="86971"/>
    <lineage>
        <taxon>Eukaryota</taxon>
        <taxon>Metazoa</taxon>
        <taxon>Ecdysozoa</taxon>
        <taxon>Arthropoda</taxon>
        <taxon>Hexapoda</taxon>
        <taxon>Insecta</taxon>
        <taxon>Pterygota</taxon>
        <taxon>Neoptera</taxon>
        <taxon>Endopterygota</taxon>
        <taxon>Hymenoptera</taxon>
        <taxon>Apocrita</taxon>
        <taxon>Proctotrupomorpha</taxon>
        <taxon>Chalcidoidea</taxon>
        <taxon>Trichogrammatidae</taxon>
        <taxon>Trichogramma</taxon>
    </lineage>
</organism>
<accession>A0A6H5ISC8</accession>
<feature type="compositionally biased region" description="Basic and acidic residues" evidence="1">
    <location>
        <begin position="139"/>
        <end position="151"/>
    </location>
</feature>
<gene>
    <name evidence="2" type="ORF">TBRA_LOCUS12166</name>
</gene>
<sequence length="151" mass="16842">MDPNLPAEENAIADITKRILEAPRQRKVKDMKRPSTEGFATGTYEDKLFRVEELIHGLANYLQMKGNVHHLIILYTGCLERAIITLHLAGRPELPGTTMNEATPTQTAPTAVPAQNRKGYKRPASLLGPIKTPKRSTRATREDVRSTVDKD</sequence>
<name>A0A6H5ISC8_9HYME</name>
<dbReference type="Proteomes" id="UP000479190">
    <property type="component" value="Unassembled WGS sequence"/>
</dbReference>
<feature type="region of interest" description="Disordered" evidence="1">
    <location>
        <begin position="92"/>
        <end position="151"/>
    </location>
</feature>
<evidence type="ECO:0000313" key="2">
    <source>
        <dbReference type="EMBL" id="CAB0040460.1"/>
    </source>
</evidence>
<evidence type="ECO:0000313" key="3">
    <source>
        <dbReference type="Proteomes" id="UP000479190"/>
    </source>
</evidence>